<keyword evidence="2" id="KW-1185">Reference proteome</keyword>
<evidence type="ECO:0000313" key="3">
    <source>
        <dbReference type="WBParaSite" id="PSAMB.scaffold2041size25845.g16158.t1"/>
    </source>
</evidence>
<evidence type="ECO:0000256" key="1">
    <source>
        <dbReference type="SAM" id="MobiDB-lite"/>
    </source>
</evidence>
<feature type="compositionally biased region" description="Polar residues" evidence="1">
    <location>
        <begin position="98"/>
        <end position="107"/>
    </location>
</feature>
<dbReference type="WBParaSite" id="PSAMB.scaffold2041size25845.g16158.t1">
    <property type="protein sequence ID" value="PSAMB.scaffold2041size25845.g16158.t1"/>
    <property type="gene ID" value="PSAMB.scaffold2041size25845.g16158"/>
</dbReference>
<dbReference type="Proteomes" id="UP000887566">
    <property type="component" value="Unplaced"/>
</dbReference>
<dbReference type="AlphaFoldDB" id="A0A914VJG5"/>
<name>A0A914VJG5_9BILA</name>
<sequence>MSAHSGVPPWAATGVHRKGTGPALEQTLTAAWRQHAKNAVAAVRRRGRADRSAARETGHLLLSHLSNLVAGSAKGDDGTPSILSDVVRRDRSAPANGTARSKASSDTQVCTGVGYQLPARSLDLPCPLAGSDDGRCRYCPFAPVGAGHCGDRGV</sequence>
<proteinExistence type="predicted"/>
<evidence type="ECO:0000313" key="2">
    <source>
        <dbReference type="Proteomes" id="UP000887566"/>
    </source>
</evidence>
<feature type="region of interest" description="Disordered" evidence="1">
    <location>
        <begin position="73"/>
        <end position="107"/>
    </location>
</feature>
<protein>
    <submittedName>
        <fullName evidence="3">Uncharacterized protein</fullName>
    </submittedName>
</protein>
<accession>A0A914VJG5</accession>
<reference evidence="3" key="1">
    <citation type="submission" date="2022-11" db="UniProtKB">
        <authorList>
            <consortium name="WormBaseParasite"/>
        </authorList>
    </citation>
    <scope>IDENTIFICATION</scope>
</reference>
<organism evidence="2 3">
    <name type="scientific">Plectus sambesii</name>
    <dbReference type="NCBI Taxonomy" id="2011161"/>
    <lineage>
        <taxon>Eukaryota</taxon>
        <taxon>Metazoa</taxon>
        <taxon>Ecdysozoa</taxon>
        <taxon>Nematoda</taxon>
        <taxon>Chromadorea</taxon>
        <taxon>Plectida</taxon>
        <taxon>Plectina</taxon>
        <taxon>Plectoidea</taxon>
        <taxon>Plectidae</taxon>
        <taxon>Plectus</taxon>
    </lineage>
</organism>